<comment type="subcellular location">
    <subcellularLocation>
        <location evidence="1">Membrane</location>
        <topology evidence="1">Multi-pass membrane protein</topology>
    </subcellularLocation>
</comment>
<dbReference type="AlphaFoldDB" id="A0A128EWE2"/>
<protein>
    <submittedName>
        <fullName evidence="7">O-Antigen ligase</fullName>
    </submittedName>
</protein>
<evidence type="ECO:0000256" key="1">
    <source>
        <dbReference type="ARBA" id="ARBA00004141"/>
    </source>
</evidence>
<gene>
    <name evidence="7" type="ORF">GMA8713_00591</name>
</gene>
<proteinExistence type="predicted"/>
<feature type="transmembrane region" description="Helical" evidence="5">
    <location>
        <begin position="311"/>
        <end position="335"/>
    </location>
</feature>
<feature type="transmembrane region" description="Helical" evidence="5">
    <location>
        <begin position="59"/>
        <end position="77"/>
    </location>
</feature>
<dbReference type="GO" id="GO:0016874">
    <property type="term" value="F:ligase activity"/>
    <property type="evidence" value="ECO:0007669"/>
    <property type="project" value="UniProtKB-KW"/>
</dbReference>
<evidence type="ECO:0000256" key="5">
    <source>
        <dbReference type="SAM" id="Phobius"/>
    </source>
</evidence>
<keyword evidence="7" id="KW-0436">Ligase</keyword>
<feature type="transmembrane region" description="Helical" evidence="5">
    <location>
        <begin position="211"/>
        <end position="235"/>
    </location>
</feature>
<evidence type="ECO:0000313" key="8">
    <source>
        <dbReference type="Proteomes" id="UP000073601"/>
    </source>
</evidence>
<keyword evidence="8" id="KW-1185">Reference proteome</keyword>
<keyword evidence="4 5" id="KW-0472">Membrane</keyword>
<dbReference type="InterPro" id="IPR051533">
    <property type="entry name" value="WaaL-like"/>
</dbReference>
<dbReference type="EMBL" id="FIZY01000003">
    <property type="protein sequence ID" value="CZF78475.1"/>
    <property type="molecule type" value="Genomic_DNA"/>
</dbReference>
<dbReference type="GO" id="GO:0016020">
    <property type="term" value="C:membrane"/>
    <property type="evidence" value="ECO:0007669"/>
    <property type="project" value="UniProtKB-SubCell"/>
</dbReference>
<feature type="transmembrane region" description="Helical" evidence="5">
    <location>
        <begin position="347"/>
        <end position="378"/>
    </location>
</feature>
<evidence type="ECO:0000313" key="7">
    <source>
        <dbReference type="EMBL" id="CZF78475.1"/>
    </source>
</evidence>
<feature type="transmembrane region" description="Helical" evidence="5">
    <location>
        <begin position="113"/>
        <end position="133"/>
    </location>
</feature>
<dbReference type="PANTHER" id="PTHR37422">
    <property type="entry name" value="TEICHURONIC ACID BIOSYNTHESIS PROTEIN TUAE"/>
    <property type="match status" value="1"/>
</dbReference>
<feature type="transmembrane region" description="Helical" evidence="5">
    <location>
        <begin position="148"/>
        <end position="179"/>
    </location>
</feature>
<dbReference type="Pfam" id="PF04932">
    <property type="entry name" value="Wzy_C"/>
    <property type="match status" value="1"/>
</dbReference>
<evidence type="ECO:0000256" key="4">
    <source>
        <dbReference type="ARBA" id="ARBA00023136"/>
    </source>
</evidence>
<evidence type="ECO:0000256" key="3">
    <source>
        <dbReference type="ARBA" id="ARBA00022989"/>
    </source>
</evidence>
<reference evidence="8" key="1">
    <citation type="submission" date="2016-02" db="EMBL/GenBank/DDBJ databases">
        <authorList>
            <person name="Rodrigo-Torres Lidia"/>
            <person name="Arahal R.David."/>
        </authorList>
    </citation>
    <scope>NUCLEOTIDE SEQUENCE [LARGE SCALE GENOMIC DNA]</scope>
    <source>
        <strain evidence="8">CECT 8713</strain>
    </source>
</reference>
<evidence type="ECO:0000256" key="2">
    <source>
        <dbReference type="ARBA" id="ARBA00022692"/>
    </source>
</evidence>
<feature type="domain" description="O-antigen ligase-related" evidence="6">
    <location>
        <begin position="170"/>
        <end position="328"/>
    </location>
</feature>
<keyword evidence="3 5" id="KW-1133">Transmembrane helix</keyword>
<name>A0A128EWE2_9GAMM</name>
<feature type="transmembrane region" description="Helical" evidence="5">
    <location>
        <begin position="83"/>
        <end position="101"/>
    </location>
</feature>
<dbReference type="RefSeq" id="WP_062705579.1">
    <property type="nucleotide sequence ID" value="NZ_CAWRCI010000003.1"/>
</dbReference>
<dbReference type="PANTHER" id="PTHR37422:SF13">
    <property type="entry name" value="LIPOPOLYSACCHARIDE BIOSYNTHESIS PROTEIN PA4999-RELATED"/>
    <property type="match status" value="1"/>
</dbReference>
<dbReference type="InterPro" id="IPR007016">
    <property type="entry name" value="O-antigen_ligase-rel_domated"/>
</dbReference>
<feature type="transmembrane region" description="Helical" evidence="5">
    <location>
        <begin position="35"/>
        <end position="52"/>
    </location>
</feature>
<dbReference type="OrthoDB" id="5900671at2"/>
<evidence type="ECO:0000259" key="6">
    <source>
        <dbReference type="Pfam" id="PF04932"/>
    </source>
</evidence>
<sequence length="415" mass="45977">MTRSLEHAAALAVVLFFVPTKIAVAGISLYLADFLGIASLGFLMLTALRGQLLQSTLKAGGFIFVFVIYIALSGIINDVPLKLVIIEMIQWLSVAAFLGVLHQAGLLASPRFLSLLALYTFAGALYTAGWHLMHPAFNDFKQLGNTKYFFGFTCALLYILRNQIRFGHVLLAAAVVMLLMSGERKALLGIAMLVACDLVFCREVHHPRSRQTAFALGTLGFLGGILTLLSIWYMVGTHAILDKFEFTQFDILFADQHEARWDSELWRKLLLANGFALFLEYPIFGVGPKMLPVYIANYFQNQELAIYTHNFALDVAVEYGLVGLTILIGGFLLGLRHLFGQRFINPVAFLLAVYILAMVLFVAVNSTIMLMFLFPFFINTRTAPEPVSEASMSSIDASSNAVTPLSTIEFQEDKK</sequence>
<keyword evidence="2 5" id="KW-0812">Transmembrane</keyword>
<organism evidence="7 8">
    <name type="scientific">Grimontia marina</name>
    <dbReference type="NCBI Taxonomy" id="646534"/>
    <lineage>
        <taxon>Bacteria</taxon>
        <taxon>Pseudomonadati</taxon>
        <taxon>Pseudomonadota</taxon>
        <taxon>Gammaproteobacteria</taxon>
        <taxon>Vibrionales</taxon>
        <taxon>Vibrionaceae</taxon>
        <taxon>Grimontia</taxon>
    </lineage>
</organism>
<accession>A0A128EWE2</accession>
<dbReference type="Proteomes" id="UP000073601">
    <property type="component" value="Unassembled WGS sequence"/>
</dbReference>